<accession>A0A1B7WHK8</accession>
<protein>
    <submittedName>
        <fullName evidence="1">Integrase</fullName>
    </submittedName>
</protein>
<reference evidence="1 2" key="1">
    <citation type="submission" date="2015-09" db="EMBL/GenBank/DDBJ databases">
        <title>Aphanizomenon flos-aquae WA102.</title>
        <authorList>
            <person name="Driscoll C."/>
        </authorList>
    </citation>
    <scope>NUCLEOTIDE SEQUENCE [LARGE SCALE GENOMIC DNA]</scope>
    <source>
        <strain evidence="1">WA102</strain>
    </source>
</reference>
<proteinExistence type="predicted"/>
<sequence length="222" mass="25932">MKENLLWELEQVNLRLKSAKTRVTIRESNGCLQLRATLPIKPGDEDIRGTGKKQYNLSLNIPANLLGLKTAEEEAYELGKLIARKSFVWNDKYLGNEGIKKQLITIGELLVKFEDEYFKTHKRTTKSEHTFFYYFSRIKRYTNTDDLANREVLINAIEKIDKDWAKYNAVRAISVFCQLFKIEINLTNYSKVPESNSRNIPTDKEIVTGFYKFDEYLNNRGK</sequence>
<name>A0A1B7WHK8_APHFL</name>
<organism evidence="1 2">
    <name type="scientific">Aphanizomenon flos-aquae WA102</name>
    <dbReference type="NCBI Taxonomy" id="1710896"/>
    <lineage>
        <taxon>Bacteria</taxon>
        <taxon>Bacillati</taxon>
        <taxon>Cyanobacteriota</taxon>
        <taxon>Cyanophyceae</taxon>
        <taxon>Nostocales</taxon>
        <taxon>Aphanizomenonaceae</taxon>
        <taxon>Aphanizomenon</taxon>
    </lineage>
</organism>
<dbReference type="AlphaFoldDB" id="A0A1B7WHK8"/>
<evidence type="ECO:0000313" key="2">
    <source>
        <dbReference type="Proteomes" id="UP000092093"/>
    </source>
</evidence>
<dbReference type="Proteomes" id="UP000092093">
    <property type="component" value="Unassembled WGS sequence"/>
</dbReference>
<gene>
    <name evidence="1" type="ORF">AN484_25650</name>
</gene>
<evidence type="ECO:0000313" key="1">
    <source>
        <dbReference type="EMBL" id="OBQ36513.1"/>
    </source>
</evidence>
<comment type="caution">
    <text evidence="1">The sequence shown here is derived from an EMBL/GenBank/DDBJ whole genome shotgun (WGS) entry which is preliminary data.</text>
</comment>
<dbReference type="EMBL" id="LJOW01000306">
    <property type="protein sequence ID" value="OBQ36513.1"/>
    <property type="molecule type" value="Genomic_DNA"/>
</dbReference>
<feature type="non-terminal residue" evidence="1">
    <location>
        <position position="222"/>
    </location>
</feature>